<gene>
    <name evidence="3" type="ORF">D5039_05470</name>
</gene>
<dbReference type="NCBIfam" id="NF041766">
    <property type="entry name" value="choice_anch_U"/>
    <property type="match status" value="1"/>
</dbReference>
<name>A0ABT3KR84_9BURK</name>
<feature type="compositionally biased region" description="Polar residues" evidence="2">
    <location>
        <begin position="1"/>
        <end position="10"/>
    </location>
</feature>
<dbReference type="Gene3D" id="2.60.40.1220">
    <property type="match status" value="2"/>
</dbReference>
<sequence>MTITTDTTPPQLERTRDYPSVNDNQLSLSFHDENNLDADPARKPASEDFTVYVDGVRSTVNNVVVGGKLIMLGLSTYVQFGQRVTLAYNDSTPDDDKGIRDTQDNSLASIPTTEIKNNSRDRTPPQLITTGDARPKVSGKQLLLSFSDASNLNTDLDRKPVAGDFAVLVGSSPNAVTEVTVDAQAKTIALTLTTAVTPGQTVTVAYNDSTPDTDGNGIQDAAYNPLVSFPVTDVNTNTVPPQLITTGATRPKANGQQLVLSFDDTDPLNADPTRKPVAGDFTVLAGTTANAVTAVAVDAQAKTITLTLSTTVTPGQAMTVAYTDSTPGDTSAIQDAASNRLTRFAATDVNTADTVPPQLITTGDARPKVSGQQLLLSFDDASSLNADPTRKPVASDFTVLAGTTANTVTAVAVDAQAKTITLTLSTTVTPGQALTVAYTDSTPGDTSAIQDAAGNHLTRFAATDVNTADTTPPQLIATGTPRPKADGQQLVLSFDDVSPLNADPARKPLAADFTVLAGTTANAVTAVAVDAQAKTITLTLSTAVTPGQAMTVAYTDSTPSATDTSAIQDAAGNRLASFAATEINTADTVPPQLITTGTAGPRVLGSDLVLEFSDASNLDAAEARKPLSGDFTVLVDGTANVVTSVVVGANSKLVYLTLSTPVRHGQSVRIAYTDGTPDDTSAIRDTAGNRLTSFPSTAVDNRVPDRESPQLITTGATRPKVNGSQLVLSFGDASNLDADPAHKPATGAFTVLVDGVANAVTAVAVNATEKTVTLTLSTAVTRDQSVSVAYNDPTSGDDANAIQDAAHNDAASFAATTVDNLTPAPPARTPPRAPDADSDSDGISSAQEDQAVGPKGSTTGDGNNDGIQDSAQAAVASFSAKTSSSSGTSVTLVADSQDGKVPSGSHTRITSLEQKAVPAQTPKALETPIALTSFQAALNTVGSSETFSLYVDPKIGANGYWVQDNTGTWVNLASSPYGGKMVNEGGRLRLDFQIKDGGPFDADGEANGVITAPGAAAQMPLSIVGQAPDVAHDGFWF</sequence>
<feature type="compositionally biased region" description="Basic and acidic residues" evidence="2">
    <location>
        <begin position="30"/>
        <end position="43"/>
    </location>
</feature>
<comment type="caution">
    <text evidence="3">The sequence shown here is derived from an EMBL/GenBank/DDBJ whole genome shotgun (WGS) entry which is preliminary data.</text>
</comment>
<evidence type="ECO:0000256" key="2">
    <source>
        <dbReference type="SAM" id="MobiDB-lite"/>
    </source>
</evidence>
<feature type="region of interest" description="Disordered" evidence="2">
    <location>
        <begin position="818"/>
        <end position="868"/>
    </location>
</feature>
<evidence type="ECO:0000313" key="4">
    <source>
        <dbReference type="Proteomes" id="UP001208935"/>
    </source>
</evidence>
<keyword evidence="1" id="KW-0732">Signal</keyword>
<feature type="region of interest" description="Disordered" evidence="2">
    <location>
        <begin position="89"/>
        <end position="133"/>
    </location>
</feature>
<reference evidence="4" key="1">
    <citation type="submission" date="2023-07" db="EMBL/GenBank/DDBJ databases">
        <title>Verminephrobacter genomes.</title>
        <authorList>
            <person name="Lund M.B."/>
        </authorList>
    </citation>
    <scope>NUCLEOTIDE SEQUENCE [LARGE SCALE GENOMIC DNA]</scope>
    <source>
        <strain evidence="4">AtM5-05</strain>
    </source>
</reference>
<dbReference type="Proteomes" id="UP001208935">
    <property type="component" value="Unassembled WGS sequence"/>
</dbReference>
<feature type="compositionally biased region" description="Basic and acidic residues" evidence="2">
    <location>
        <begin position="94"/>
        <end position="103"/>
    </location>
</feature>
<protein>
    <recommendedName>
        <fullName evidence="5">Ig-like domain (Group 3)</fullName>
    </recommendedName>
</protein>
<feature type="compositionally biased region" description="Polar residues" evidence="2">
    <location>
        <begin position="856"/>
        <end position="868"/>
    </location>
</feature>
<dbReference type="GeneID" id="77321652"/>
<evidence type="ECO:0008006" key="5">
    <source>
        <dbReference type="Google" id="ProtNLM"/>
    </source>
</evidence>
<dbReference type="InterPro" id="IPR028059">
    <property type="entry name" value="SWM_rpt"/>
</dbReference>
<dbReference type="InterPro" id="IPR011801">
    <property type="entry name" value="Swm_rep_I_cyn"/>
</dbReference>
<dbReference type="EMBL" id="QZCW01000001">
    <property type="protein sequence ID" value="MCW5320647.1"/>
    <property type="molecule type" value="Genomic_DNA"/>
</dbReference>
<evidence type="ECO:0000256" key="1">
    <source>
        <dbReference type="ARBA" id="ARBA00022729"/>
    </source>
</evidence>
<feature type="compositionally biased region" description="Pro residues" evidence="2">
    <location>
        <begin position="823"/>
        <end position="833"/>
    </location>
</feature>
<dbReference type="InterPro" id="IPR014755">
    <property type="entry name" value="Cu-Rt/internalin_Ig-like"/>
</dbReference>
<feature type="region of interest" description="Disordered" evidence="2">
    <location>
        <begin position="1"/>
        <end position="43"/>
    </location>
</feature>
<accession>A0ABT3KR84</accession>
<dbReference type="Pfam" id="PF13753">
    <property type="entry name" value="SWM_repeat"/>
    <property type="match status" value="7"/>
</dbReference>
<feature type="region of interest" description="Disordered" evidence="2">
    <location>
        <begin position="883"/>
        <end position="906"/>
    </location>
</feature>
<proteinExistence type="predicted"/>
<feature type="compositionally biased region" description="Polar residues" evidence="2">
    <location>
        <begin position="104"/>
        <end position="116"/>
    </location>
</feature>
<dbReference type="NCBIfam" id="TIGR02059">
    <property type="entry name" value="swm_rep_I"/>
    <property type="match status" value="7"/>
</dbReference>
<dbReference type="RefSeq" id="WP_265257221.1">
    <property type="nucleotide sequence ID" value="NZ_QZCV01000001.1"/>
</dbReference>
<organism evidence="3 4">
    <name type="scientific">Verminephrobacter aporrectodeae subsp. tuberculatae</name>
    <dbReference type="NCBI Taxonomy" id="1110392"/>
    <lineage>
        <taxon>Bacteria</taxon>
        <taxon>Pseudomonadati</taxon>
        <taxon>Pseudomonadota</taxon>
        <taxon>Betaproteobacteria</taxon>
        <taxon>Burkholderiales</taxon>
        <taxon>Comamonadaceae</taxon>
        <taxon>Verminephrobacter</taxon>
    </lineage>
</organism>
<dbReference type="InterPro" id="IPR053784">
    <property type="entry name" value="Choice_anch_U_dom"/>
</dbReference>
<feature type="compositionally biased region" description="Low complexity" evidence="2">
    <location>
        <begin position="883"/>
        <end position="894"/>
    </location>
</feature>
<evidence type="ECO:0000313" key="3">
    <source>
        <dbReference type="EMBL" id="MCW5320647.1"/>
    </source>
</evidence>
<keyword evidence="4" id="KW-1185">Reference proteome</keyword>